<organism evidence="1 2">
    <name type="scientific">Pleuronectes platessa</name>
    <name type="common">European plaice</name>
    <dbReference type="NCBI Taxonomy" id="8262"/>
    <lineage>
        <taxon>Eukaryota</taxon>
        <taxon>Metazoa</taxon>
        <taxon>Chordata</taxon>
        <taxon>Craniata</taxon>
        <taxon>Vertebrata</taxon>
        <taxon>Euteleostomi</taxon>
        <taxon>Actinopterygii</taxon>
        <taxon>Neopterygii</taxon>
        <taxon>Teleostei</taxon>
        <taxon>Neoteleostei</taxon>
        <taxon>Acanthomorphata</taxon>
        <taxon>Carangaria</taxon>
        <taxon>Pleuronectiformes</taxon>
        <taxon>Pleuronectoidei</taxon>
        <taxon>Pleuronectidae</taxon>
        <taxon>Pleuronectes</taxon>
    </lineage>
</organism>
<comment type="caution">
    <text evidence="1">The sequence shown here is derived from an EMBL/GenBank/DDBJ whole genome shotgun (WGS) entry which is preliminary data.</text>
</comment>
<sequence>MPECCQQGDGHRHTMWGTETLTGGKRVTGGAAGELSPLSQREPCHIMADMTLHRLQAAAFIRTPARQLLLAQPLTSPAPGPSHLHLRSHPPFSQRRLADAFQCPWEIRQSRVGLRKERGAHQPRAKRRIHMCRVHGRWRIVSVHCNDLESSAPRSALELSTALDRSDRRTAGVAEGDGE</sequence>
<evidence type="ECO:0000313" key="1">
    <source>
        <dbReference type="EMBL" id="CAB1414898.1"/>
    </source>
</evidence>
<protein>
    <submittedName>
        <fullName evidence="1">Uncharacterized protein</fullName>
    </submittedName>
</protein>
<dbReference type="EMBL" id="CADEAL010000128">
    <property type="protein sequence ID" value="CAB1414898.1"/>
    <property type="molecule type" value="Genomic_DNA"/>
</dbReference>
<gene>
    <name evidence="1" type="ORF">PLEPLA_LOCUS2610</name>
</gene>
<name>A0A9N7TNJ3_PLEPL</name>
<accession>A0A9N7TNJ3</accession>
<dbReference type="AlphaFoldDB" id="A0A9N7TNJ3"/>
<evidence type="ECO:0000313" key="2">
    <source>
        <dbReference type="Proteomes" id="UP001153269"/>
    </source>
</evidence>
<keyword evidence="2" id="KW-1185">Reference proteome</keyword>
<dbReference type="Proteomes" id="UP001153269">
    <property type="component" value="Unassembled WGS sequence"/>
</dbReference>
<reference evidence="1" key="1">
    <citation type="submission" date="2020-03" db="EMBL/GenBank/DDBJ databases">
        <authorList>
            <person name="Weist P."/>
        </authorList>
    </citation>
    <scope>NUCLEOTIDE SEQUENCE</scope>
</reference>
<proteinExistence type="predicted"/>